<dbReference type="AlphaFoldDB" id="A0A8S9LNB9"/>
<dbReference type="EMBL" id="QGKW02000276">
    <property type="protein sequence ID" value="KAF2607469.1"/>
    <property type="molecule type" value="Genomic_DNA"/>
</dbReference>
<accession>A0A8S9LNB9</accession>
<dbReference type="Proteomes" id="UP000712281">
    <property type="component" value="Unassembled WGS sequence"/>
</dbReference>
<name>A0A8S9LNB9_BRACR</name>
<reference evidence="1" key="1">
    <citation type="submission" date="2019-12" db="EMBL/GenBank/DDBJ databases">
        <title>Genome sequencing and annotation of Brassica cretica.</title>
        <authorList>
            <person name="Studholme D.J."/>
            <person name="Sarris P.F."/>
        </authorList>
    </citation>
    <scope>NUCLEOTIDE SEQUENCE</scope>
    <source>
        <strain evidence="1">PFS-001/15</strain>
        <tissue evidence="1">Leaf</tissue>
    </source>
</reference>
<sequence>MVFMKPWMWKKTIKDRSFIWISGLDKAQRRELDSKEEQVRTFMASHVDVQYYGK</sequence>
<gene>
    <name evidence="1" type="ORF">F2Q68_00046222</name>
</gene>
<evidence type="ECO:0000313" key="2">
    <source>
        <dbReference type="Proteomes" id="UP000712281"/>
    </source>
</evidence>
<evidence type="ECO:0000313" key="1">
    <source>
        <dbReference type="EMBL" id="KAF2607469.1"/>
    </source>
</evidence>
<protein>
    <submittedName>
        <fullName evidence="1">Uncharacterized protein</fullName>
    </submittedName>
</protein>
<comment type="caution">
    <text evidence="1">The sequence shown here is derived from an EMBL/GenBank/DDBJ whole genome shotgun (WGS) entry which is preliminary data.</text>
</comment>
<proteinExistence type="predicted"/>
<organism evidence="1 2">
    <name type="scientific">Brassica cretica</name>
    <name type="common">Mustard</name>
    <dbReference type="NCBI Taxonomy" id="69181"/>
    <lineage>
        <taxon>Eukaryota</taxon>
        <taxon>Viridiplantae</taxon>
        <taxon>Streptophyta</taxon>
        <taxon>Embryophyta</taxon>
        <taxon>Tracheophyta</taxon>
        <taxon>Spermatophyta</taxon>
        <taxon>Magnoliopsida</taxon>
        <taxon>eudicotyledons</taxon>
        <taxon>Gunneridae</taxon>
        <taxon>Pentapetalae</taxon>
        <taxon>rosids</taxon>
        <taxon>malvids</taxon>
        <taxon>Brassicales</taxon>
        <taxon>Brassicaceae</taxon>
        <taxon>Brassiceae</taxon>
        <taxon>Brassica</taxon>
    </lineage>
</organism>